<dbReference type="SMART" id="SM00220">
    <property type="entry name" value="S_TKc"/>
    <property type="match status" value="1"/>
</dbReference>
<proteinExistence type="inferred from homology"/>
<feature type="compositionally biased region" description="Low complexity" evidence="10">
    <location>
        <begin position="120"/>
        <end position="135"/>
    </location>
</feature>
<dbReference type="InterPro" id="IPR023395">
    <property type="entry name" value="MCP_dom_sf"/>
</dbReference>
<keyword evidence="9" id="KW-0175">Coiled coil</keyword>
<feature type="region of interest" description="Disordered" evidence="10">
    <location>
        <begin position="365"/>
        <end position="387"/>
    </location>
</feature>
<organism evidence="12 13">
    <name type="scientific">Polarella glacialis</name>
    <name type="common">Dinoflagellate</name>
    <dbReference type="NCBI Taxonomy" id="89957"/>
    <lineage>
        <taxon>Eukaryota</taxon>
        <taxon>Sar</taxon>
        <taxon>Alveolata</taxon>
        <taxon>Dinophyceae</taxon>
        <taxon>Suessiales</taxon>
        <taxon>Suessiaceae</taxon>
        <taxon>Polarella</taxon>
    </lineage>
</organism>
<protein>
    <recommendedName>
        <fullName evidence="11">Protein kinase domain-containing protein</fullName>
    </recommendedName>
</protein>
<evidence type="ECO:0000256" key="3">
    <source>
        <dbReference type="ARBA" id="ARBA00022448"/>
    </source>
</evidence>
<feature type="compositionally biased region" description="Low complexity" evidence="10">
    <location>
        <begin position="1"/>
        <end position="13"/>
    </location>
</feature>
<dbReference type="InterPro" id="IPR011009">
    <property type="entry name" value="Kinase-like_dom_sf"/>
</dbReference>
<comment type="caution">
    <text evidence="12">The sequence shown here is derived from an EMBL/GenBank/DDBJ whole genome shotgun (WGS) entry which is preliminary data.</text>
</comment>
<dbReference type="Gene3D" id="1.50.40.10">
    <property type="entry name" value="Mitochondrial carrier domain"/>
    <property type="match status" value="1"/>
</dbReference>
<evidence type="ECO:0000256" key="5">
    <source>
        <dbReference type="ARBA" id="ARBA00022737"/>
    </source>
</evidence>
<dbReference type="InterPro" id="IPR018108">
    <property type="entry name" value="MCP_transmembrane"/>
</dbReference>
<evidence type="ECO:0000256" key="6">
    <source>
        <dbReference type="ARBA" id="ARBA00022989"/>
    </source>
</evidence>
<keyword evidence="13" id="KW-1185">Reference proteome</keyword>
<keyword evidence="6" id="KW-1133">Transmembrane helix</keyword>
<evidence type="ECO:0000256" key="7">
    <source>
        <dbReference type="ARBA" id="ARBA00023136"/>
    </source>
</evidence>
<feature type="coiled-coil region" evidence="9">
    <location>
        <begin position="872"/>
        <end position="899"/>
    </location>
</feature>
<dbReference type="GO" id="GO:0016020">
    <property type="term" value="C:membrane"/>
    <property type="evidence" value="ECO:0007669"/>
    <property type="project" value="UniProtKB-SubCell"/>
</dbReference>
<accession>A0A813EXL4</accession>
<dbReference type="GO" id="GO:0005524">
    <property type="term" value="F:ATP binding"/>
    <property type="evidence" value="ECO:0007669"/>
    <property type="project" value="InterPro"/>
</dbReference>
<evidence type="ECO:0000256" key="9">
    <source>
        <dbReference type="SAM" id="Coils"/>
    </source>
</evidence>
<dbReference type="PROSITE" id="PS00108">
    <property type="entry name" value="PROTEIN_KINASE_ST"/>
    <property type="match status" value="1"/>
</dbReference>
<feature type="repeat" description="Solcar" evidence="8">
    <location>
        <begin position="1097"/>
        <end position="1194"/>
    </location>
</feature>
<evidence type="ECO:0000313" key="13">
    <source>
        <dbReference type="Proteomes" id="UP000654075"/>
    </source>
</evidence>
<keyword evidence="4 8" id="KW-0812">Transmembrane</keyword>
<feature type="compositionally biased region" description="Low complexity" evidence="10">
    <location>
        <begin position="68"/>
        <end position="85"/>
    </location>
</feature>
<gene>
    <name evidence="12" type="ORF">PGLA1383_LOCUS21197</name>
</gene>
<keyword evidence="3" id="KW-0813">Transport</keyword>
<dbReference type="PANTHER" id="PTHR45618">
    <property type="entry name" value="MITOCHONDRIAL DICARBOXYLATE CARRIER-RELATED"/>
    <property type="match status" value="1"/>
</dbReference>
<evidence type="ECO:0000256" key="2">
    <source>
        <dbReference type="ARBA" id="ARBA00006375"/>
    </source>
</evidence>
<feature type="region of interest" description="Disordered" evidence="10">
    <location>
        <begin position="105"/>
        <end position="163"/>
    </location>
</feature>
<keyword evidence="7 8" id="KW-0472">Membrane</keyword>
<dbReference type="PROSITE" id="PS50920">
    <property type="entry name" value="SOLCAR"/>
    <property type="match status" value="2"/>
</dbReference>
<evidence type="ECO:0000313" key="12">
    <source>
        <dbReference type="EMBL" id="CAE8602968.1"/>
    </source>
</evidence>
<feature type="compositionally biased region" description="Acidic residues" evidence="10">
    <location>
        <begin position="371"/>
        <end position="384"/>
    </location>
</feature>
<dbReference type="GO" id="GO:0004672">
    <property type="term" value="F:protein kinase activity"/>
    <property type="evidence" value="ECO:0007669"/>
    <property type="project" value="InterPro"/>
</dbReference>
<dbReference type="SUPFAM" id="SSF103506">
    <property type="entry name" value="Mitochondrial carrier"/>
    <property type="match status" value="1"/>
</dbReference>
<name>A0A813EXL4_POLGL</name>
<dbReference type="InterPro" id="IPR050391">
    <property type="entry name" value="Mito_Metabolite_Transporter"/>
</dbReference>
<keyword evidence="5" id="KW-0677">Repeat</keyword>
<sequence>MPRPFAPAAAGRGQEASPSAAKPPRRGAFSQQLLASRLVESKELPAATEERPAVARASLPAEATAAPNNNNCNNCNDNNNSNNNNNKAVKAVKAVKAASRCIAQPAASAATTAVGERSKTAATRATETEIATASRSNEDNSTKTTATTAPRPQHQDNSTKITATTSIKRGFLLTGAPDRQGPSNSKVVHISDTLDIASPEILREPFFSTLWLDPTYIQDDIQDLASRTLGRQLGLRGAGRDSPYGSCSLVGTMNGTSSRLNMAWDGLSYRCCVQLGISDRGPVRFQVQHGLDLDRLIYPSVDGATMETAHQICGPDNLSSSCWAIIDRGPRPISYEVAMACPRGCPTSLGWARLPVVRQKNAKGYAVASPGEEESDGSEEDETQELPSRLGQWHLRGFLGQGHQGAVVYLGSWRRKTAAAGAEAGGPGLAAVKYPVELEELRTYARIQDLSGVPTLLDFGACRRGQIFMVMPVVSPSVDEILRGRCDHDGLGGRIAWPAAAGLGARLLLVLQRIHEKGVVHCDLKPGNLLVPNGEPWVQLIDFGRSGMDGSAVFEPGHGGMRDYMSIKAGLTGGLRTPADDLESLGWLLLRCVLGGFPWSAKAKPREDESWEEGSQRVARAKLRFLDPAVGPQSFGSAKGYCPPELMEYFRAVELLGECGWQDIDYDALARPLRAAAFAPTGLTCAWERLVRCCFQEVLNPLRLLPTKRSNAFQGAEGTWDWPALASTLSNCVYWRPLSQASCEDAEPRCHSVQRGQLLRLSGRFVEEEDGRFWVEVDCVWSPGVPDFLLKGSWLLAFGRPRESSSERTGASAGWWLELVEHGRVRLACDPRTQELSCQTWRSKLRVAPGPPALKTEGTLLPEEVLPVKTSEVTLEAEVSALRKQAARLRTEIRVLRAATFRPAAGALGRGRNLVLNCVSIGEVFGRRQWRGGAAKRFDWEGVRRAVGYLQEKFPGRTLHAVVRGGNFLADHPLREVDGLRQQVRFVVVPPIHGGVQGAERFAVLQIAQRYGCEFIDNENYADSARVGTEVAERRSGKQSFAVIKEDGFVKGLWAPGIVASVVRDICNGGIRMGLYPAAVRAVHAQVPWGEKQQAAPNFATRVLAGLLTGFSGALIGNPTDVIKVRLQAEAGTVANGVYITGLYKGQAPSPNTFSCLAELVSSGGWFRGVGANCARAALVTSGQMSAYDQTKRILEKQSATGPFQYEGVRIMTASFVSGVTAATVAAPVDLVRSRIMDDRQRPGQTAAYKNALDCAWRTVKAEGPFALWKGWVPSYLRLGPHFMVSLPLLEVLRTQVFGLGTM</sequence>
<feature type="compositionally biased region" description="Polar residues" evidence="10">
    <location>
        <begin position="142"/>
        <end position="163"/>
    </location>
</feature>
<dbReference type="EMBL" id="CAJNNV010014860">
    <property type="protein sequence ID" value="CAE8602968.1"/>
    <property type="molecule type" value="Genomic_DNA"/>
</dbReference>
<reference evidence="12" key="1">
    <citation type="submission" date="2021-02" db="EMBL/GenBank/DDBJ databases">
        <authorList>
            <person name="Dougan E. K."/>
            <person name="Rhodes N."/>
            <person name="Thang M."/>
            <person name="Chan C."/>
        </authorList>
    </citation>
    <scope>NUCLEOTIDE SEQUENCE</scope>
</reference>
<evidence type="ECO:0000259" key="11">
    <source>
        <dbReference type="PROSITE" id="PS50011"/>
    </source>
</evidence>
<comment type="similarity">
    <text evidence="2">Belongs to the mitochondrial carrier (TC 2.A.29) family.</text>
</comment>
<dbReference type="Pfam" id="PF00069">
    <property type="entry name" value="Pkinase"/>
    <property type="match status" value="1"/>
</dbReference>
<dbReference type="InterPro" id="IPR008271">
    <property type="entry name" value="Ser/Thr_kinase_AS"/>
</dbReference>
<feature type="repeat" description="Solcar" evidence="8">
    <location>
        <begin position="1206"/>
        <end position="1296"/>
    </location>
</feature>
<evidence type="ECO:0000256" key="4">
    <source>
        <dbReference type="ARBA" id="ARBA00022692"/>
    </source>
</evidence>
<dbReference type="Pfam" id="PF00153">
    <property type="entry name" value="Mito_carr"/>
    <property type="match status" value="2"/>
</dbReference>
<feature type="region of interest" description="Disordered" evidence="10">
    <location>
        <begin position="64"/>
        <end position="85"/>
    </location>
</feature>
<feature type="region of interest" description="Disordered" evidence="10">
    <location>
        <begin position="1"/>
        <end position="29"/>
    </location>
</feature>
<feature type="domain" description="Protein kinase" evidence="11">
    <location>
        <begin position="393"/>
        <end position="725"/>
    </location>
</feature>
<dbReference type="PROSITE" id="PS50011">
    <property type="entry name" value="PROTEIN_KINASE_DOM"/>
    <property type="match status" value="1"/>
</dbReference>
<evidence type="ECO:0000256" key="1">
    <source>
        <dbReference type="ARBA" id="ARBA00004141"/>
    </source>
</evidence>
<dbReference type="Proteomes" id="UP000654075">
    <property type="component" value="Unassembled WGS sequence"/>
</dbReference>
<evidence type="ECO:0000256" key="8">
    <source>
        <dbReference type="PROSITE-ProRule" id="PRU00282"/>
    </source>
</evidence>
<dbReference type="InterPro" id="IPR000719">
    <property type="entry name" value="Prot_kinase_dom"/>
</dbReference>
<evidence type="ECO:0000256" key="10">
    <source>
        <dbReference type="SAM" id="MobiDB-lite"/>
    </source>
</evidence>
<comment type="subcellular location">
    <subcellularLocation>
        <location evidence="1">Membrane</location>
        <topology evidence="1">Multi-pass membrane protein</topology>
    </subcellularLocation>
</comment>
<dbReference type="Gene3D" id="1.10.510.10">
    <property type="entry name" value="Transferase(Phosphotransferase) domain 1"/>
    <property type="match status" value="1"/>
</dbReference>
<dbReference type="SUPFAM" id="SSF56112">
    <property type="entry name" value="Protein kinase-like (PK-like)"/>
    <property type="match status" value="1"/>
</dbReference>